<dbReference type="Gene3D" id="2.60.120.10">
    <property type="entry name" value="Jelly Rolls"/>
    <property type="match status" value="1"/>
</dbReference>
<organism evidence="1 2">
    <name type="scientific">Chryseobacterium carnipullorum</name>
    <dbReference type="NCBI Taxonomy" id="1124835"/>
    <lineage>
        <taxon>Bacteria</taxon>
        <taxon>Pseudomonadati</taxon>
        <taxon>Bacteroidota</taxon>
        <taxon>Flavobacteriia</taxon>
        <taxon>Flavobacteriales</taxon>
        <taxon>Weeksellaceae</taxon>
        <taxon>Chryseobacterium group</taxon>
        <taxon>Chryseobacterium</taxon>
    </lineage>
</organism>
<evidence type="ECO:0000313" key="1">
    <source>
        <dbReference type="EMBL" id="STD03402.1"/>
    </source>
</evidence>
<evidence type="ECO:0000313" key="2">
    <source>
        <dbReference type="Proteomes" id="UP000255224"/>
    </source>
</evidence>
<reference evidence="1 2" key="1">
    <citation type="submission" date="2018-06" db="EMBL/GenBank/DDBJ databases">
        <authorList>
            <consortium name="Pathogen Informatics"/>
            <person name="Doyle S."/>
        </authorList>
    </citation>
    <scope>NUCLEOTIDE SEQUENCE [LARGE SCALE GENOMIC DNA]</scope>
    <source>
        <strain evidence="1 2">NCTC13533</strain>
    </source>
</reference>
<dbReference type="EMBL" id="UFVQ01000003">
    <property type="protein sequence ID" value="STD03402.1"/>
    <property type="molecule type" value="Genomic_DNA"/>
</dbReference>
<dbReference type="Proteomes" id="UP000255224">
    <property type="component" value="Unassembled WGS sequence"/>
</dbReference>
<sequence>MLGYISMGLKIILKIDLSSWISGNPKDILKSNFGVASDIIDKFPKSDQLIIL</sequence>
<dbReference type="InterPro" id="IPR014710">
    <property type="entry name" value="RmlC-like_jellyroll"/>
</dbReference>
<gene>
    <name evidence="1" type="ORF">NCTC13533_03452</name>
</gene>
<protein>
    <submittedName>
        <fullName evidence="1">Uncharacterized protein</fullName>
    </submittedName>
</protein>
<dbReference type="AlphaFoldDB" id="A0A376E632"/>
<dbReference type="STRING" id="297244.SAMN05421639_102286"/>
<name>A0A376E632_CHRCU</name>
<accession>A0A376E632</accession>
<proteinExistence type="predicted"/>